<dbReference type="EMBL" id="JACEEZ010018548">
    <property type="protein sequence ID" value="KAG0716791.1"/>
    <property type="molecule type" value="Genomic_DNA"/>
</dbReference>
<feature type="region of interest" description="Disordered" evidence="2">
    <location>
        <begin position="72"/>
        <end position="116"/>
    </location>
</feature>
<name>A0A8J5CPY3_CHIOP</name>
<sequence length="506" mass="57830">MGVEELGCDVGRDLMVLASRLQESLADPAAQEAVLIDTITKLRVLDSSLCQLQDRVVTLTNENHELHEAVASLSEAQETRTEASGTESELVHRKTPSIHSDLSDAELSDSPEHVQTRPGKITLDAATSFQESGIFDTSCEFIHVATQTNLSQVEALSDSEDDLHKVECELQQEDVDLQSAVARLAAIRSAVQGRDLKHLRLQDLQESDEYLMQSTLDEQRVSLRKTEYDTIMESERRIRQDMEHLKCDKQQLALVCDSLKNQIRTQSSSQGTDAEETLKGEVRVLKQQLTMSERSRREVFEEKCELEEEENDSRLMVQRLESQMEAAREMENLLSASLSQEQEISRELQRRVRDLQNLNKEHRRRNEKIEAIKHKIEEKAVTLSNARDILAAQLTFVMYGLLLVEQWRRWVARPLTLVPLCGKQTGMFWEPSKIPFNVNEYVSVCPPVVFESFAQTPDVDLAGEIYNKVSQKNFSEEHGQRRPAETNEEEPQNKRQKASRPEHRPL</sequence>
<keyword evidence="4" id="KW-1185">Reference proteome</keyword>
<protein>
    <submittedName>
        <fullName evidence="3">Uncharacterized protein</fullName>
    </submittedName>
</protein>
<gene>
    <name evidence="3" type="ORF">GWK47_008805</name>
</gene>
<evidence type="ECO:0000256" key="2">
    <source>
        <dbReference type="SAM" id="MobiDB-lite"/>
    </source>
</evidence>
<comment type="caution">
    <text evidence="3">The sequence shown here is derived from an EMBL/GenBank/DDBJ whole genome shotgun (WGS) entry which is preliminary data.</text>
</comment>
<evidence type="ECO:0000313" key="4">
    <source>
        <dbReference type="Proteomes" id="UP000770661"/>
    </source>
</evidence>
<organism evidence="3 4">
    <name type="scientific">Chionoecetes opilio</name>
    <name type="common">Atlantic snow crab</name>
    <name type="synonym">Cancer opilio</name>
    <dbReference type="NCBI Taxonomy" id="41210"/>
    <lineage>
        <taxon>Eukaryota</taxon>
        <taxon>Metazoa</taxon>
        <taxon>Ecdysozoa</taxon>
        <taxon>Arthropoda</taxon>
        <taxon>Crustacea</taxon>
        <taxon>Multicrustacea</taxon>
        <taxon>Malacostraca</taxon>
        <taxon>Eumalacostraca</taxon>
        <taxon>Eucarida</taxon>
        <taxon>Decapoda</taxon>
        <taxon>Pleocyemata</taxon>
        <taxon>Brachyura</taxon>
        <taxon>Eubrachyura</taxon>
        <taxon>Majoidea</taxon>
        <taxon>Majidae</taxon>
        <taxon>Chionoecetes</taxon>
    </lineage>
</organism>
<feature type="coiled-coil region" evidence="1">
    <location>
        <begin position="292"/>
        <end position="379"/>
    </location>
</feature>
<dbReference type="OrthoDB" id="6358005at2759"/>
<keyword evidence="1" id="KW-0175">Coiled coil</keyword>
<reference evidence="3" key="1">
    <citation type="submission" date="2020-07" db="EMBL/GenBank/DDBJ databases">
        <title>The High-quality genome of the commercially important snow crab, Chionoecetes opilio.</title>
        <authorList>
            <person name="Jeong J.-H."/>
            <person name="Ryu S."/>
        </authorList>
    </citation>
    <scope>NUCLEOTIDE SEQUENCE</scope>
    <source>
        <strain evidence="3">MADBK_172401_WGS</strain>
        <tissue evidence="3">Digestive gland</tissue>
    </source>
</reference>
<evidence type="ECO:0000313" key="3">
    <source>
        <dbReference type="EMBL" id="KAG0716791.1"/>
    </source>
</evidence>
<dbReference type="Proteomes" id="UP000770661">
    <property type="component" value="Unassembled WGS sequence"/>
</dbReference>
<evidence type="ECO:0000256" key="1">
    <source>
        <dbReference type="SAM" id="Coils"/>
    </source>
</evidence>
<accession>A0A8J5CPY3</accession>
<feature type="compositionally biased region" description="Basic and acidic residues" evidence="2">
    <location>
        <begin position="474"/>
        <end position="485"/>
    </location>
</feature>
<dbReference type="AlphaFoldDB" id="A0A8J5CPY3"/>
<proteinExistence type="predicted"/>
<feature type="region of interest" description="Disordered" evidence="2">
    <location>
        <begin position="471"/>
        <end position="506"/>
    </location>
</feature>